<keyword evidence="8" id="KW-0732">Signal</keyword>
<evidence type="ECO:0000256" key="3">
    <source>
        <dbReference type="ARBA" id="ARBA00022679"/>
    </source>
</evidence>
<accession>E1X620</accession>
<evidence type="ECO:0000256" key="7">
    <source>
        <dbReference type="PROSITE-ProRule" id="PRU01373"/>
    </source>
</evidence>
<dbReference type="InterPro" id="IPR038063">
    <property type="entry name" value="Transpep_catalytic_dom"/>
</dbReference>
<dbReference type="GO" id="GO:0009252">
    <property type="term" value="P:peptidoglycan biosynthetic process"/>
    <property type="evidence" value="ECO:0007669"/>
    <property type="project" value="UniProtKB-UniPathway"/>
</dbReference>
<sequence>MRKITLSLTLLLSFLFTSAVMAKVVRVEVRKSNRVMELIDHKGEVIRTYDVMLGQSPIGPKVQRGDNKTPEGKYKINWRNPKSSYFLSLHISYPNKEDRQNSRDLGVDPGDNIFIHGLPNKIQRLSSFERRIAESILLSTDWTNGCIAVSNKDMQEIWDLVPNGADIEILP</sequence>
<dbReference type="GO" id="GO:0016740">
    <property type="term" value="F:transferase activity"/>
    <property type="evidence" value="ECO:0007669"/>
    <property type="project" value="UniProtKB-KW"/>
</dbReference>
<dbReference type="KEGG" id="bmx:BMS_2577"/>
<organism evidence="10 11">
    <name type="scientific">Halobacteriovorax marinus (strain ATCC BAA-682 / DSM 15412 / SJ)</name>
    <name type="common">Bacteriovorax marinus</name>
    <dbReference type="NCBI Taxonomy" id="862908"/>
    <lineage>
        <taxon>Bacteria</taxon>
        <taxon>Pseudomonadati</taxon>
        <taxon>Bdellovibrionota</taxon>
        <taxon>Bacteriovoracia</taxon>
        <taxon>Bacteriovoracales</taxon>
        <taxon>Halobacteriovoraceae</taxon>
        <taxon>Halobacteriovorax</taxon>
    </lineage>
</organism>
<evidence type="ECO:0000256" key="8">
    <source>
        <dbReference type="SAM" id="SignalP"/>
    </source>
</evidence>
<dbReference type="GO" id="GO:0071555">
    <property type="term" value="P:cell wall organization"/>
    <property type="evidence" value="ECO:0007669"/>
    <property type="project" value="UniProtKB-UniRule"/>
</dbReference>
<evidence type="ECO:0000256" key="6">
    <source>
        <dbReference type="ARBA" id="ARBA00023316"/>
    </source>
</evidence>
<dbReference type="SUPFAM" id="SSF141523">
    <property type="entry name" value="L,D-transpeptidase catalytic domain-like"/>
    <property type="match status" value="1"/>
</dbReference>
<dbReference type="InterPro" id="IPR005490">
    <property type="entry name" value="LD_TPept_cat_dom"/>
</dbReference>
<keyword evidence="6 7" id="KW-0961">Cell wall biogenesis/degradation</keyword>
<evidence type="ECO:0000313" key="10">
    <source>
        <dbReference type="EMBL" id="CBW27364.1"/>
    </source>
</evidence>
<dbReference type="GO" id="GO:0004180">
    <property type="term" value="F:carboxypeptidase activity"/>
    <property type="evidence" value="ECO:0007669"/>
    <property type="project" value="UniProtKB-ARBA"/>
</dbReference>
<protein>
    <submittedName>
        <fullName evidence="10">Exported protein</fullName>
    </submittedName>
</protein>
<name>E1X620_HALMS</name>
<dbReference type="PANTHER" id="PTHR36699">
    <property type="entry name" value="LD-TRANSPEPTIDASE"/>
    <property type="match status" value="1"/>
</dbReference>
<dbReference type="OrthoDB" id="5294173at2"/>
<dbReference type="MEROPS" id="C82.A01"/>
<dbReference type="GO" id="GO:0008360">
    <property type="term" value="P:regulation of cell shape"/>
    <property type="evidence" value="ECO:0007669"/>
    <property type="project" value="UniProtKB-UniRule"/>
</dbReference>
<dbReference type="EMBL" id="FQ312005">
    <property type="protein sequence ID" value="CBW27364.1"/>
    <property type="molecule type" value="Genomic_DNA"/>
</dbReference>
<dbReference type="RefSeq" id="WP_014245140.1">
    <property type="nucleotide sequence ID" value="NC_016620.1"/>
</dbReference>
<evidence type="ECO:0000256" key="2">
    <source>
        <dbReference type="ARBA" id="ARBA00005992"/>
    </source>
</evidence>
<dbReference type="UniPathway" id="UPA00219"/>
<evidence type="ECO:0000256" key="4">
    <source>
        <dbReference type="ARBA" id="ARBA00022960"/>
    </source>
</evidence>
<reference evidence="11" key="1">
    <citation type="journal article" date="2013" name="ISME J.">
        <title>A small predatory core genome in the divergent marine Bacteriovorax marinus SJ and the terrestrial Bdellovibrio bacteriovorus.</title>
        <authorList>
            <person name="Crossman L.C."/>
            <person name="Chen H."/>
            <person name="Cerdeno-Tarraga A.M."/>
            <person name="Brooks K."/>
            <person name="Quail M.A."/>
            <person name="Pineiro S.A."/>
            <person name="Hobley L."/>
            <person name="Sockett R.E."/>
            <person name="Bentley S.D."/>
            <person name="Parkhill J."/>
            <person name="Williams H.N."/>
            <person name="Stine O.C."/>
        </authorList>
    </citation>
    <scope>NUCLEOTIDE SEQUENCE [LARGE SCALE GENOMIC DNA]</scope>
    <source>
        <strain evidence="11">ATCC BAA-682 / DSM 15412 / SJ</strain>
    </source>
</reference>
<dbReference type="Gene3D" id="2.40.440.10">
    <property type="entry name" value="L,D-transpeptidase catalytic domain-like"/>
    <property type="match status" value="1"/>
</dbReference>
<feature type="signal peptide" evidence="8">
    <location>
        <begin position="1"/>
        <end position="22"/>
    </location>
</feature>
<keyword evidence="4 7" id="KW-0133">Cell shape</keyword>
<keyword evidence="5 7" id="KW-0573">Peptidoglycan synthesis</keyword>
<gene>
    <name evidence="10" type="ordered locus">BMS_2577</name>
</gene>
<keyword evidence="11" id="KW-1185">Reference proteome</keyword>
<dbReference type="AlphaFoldDB" id="E1X620"/>
<dbReference type="PANTHER" id="PTHR36699:SF1">
    <property type="entry name" value="L,D-TRANSPEPTIDASE YAFK-RELATED"/>
    <property type="match status" value="1"/>
</dbReference>
<proteinExistence type="inferred from homology"/>
<feature type="active site" description="Proton donor/acceptor" evidence="7">
    <location>
        <position position="116"/>
    </location>
</feature>
<feature type="chain" id="PRO_5003154609" evidence="8">
    <location>
        <begin position="23"/>
        <end position="171"/>
    </location>
</feature>
<evidence type="ECO:0000256" key="1">
    <source>
        <dbReference type="ARBA" id="ARBA00004752"/>
    </source>
</evidence>
<dbReference type="CDD" id="cd16913">
    <property type="entry name" value="YkuD_like"/>
    <property type="match status" value="1"/>
</dbReference>
<comment type="similarity">
    <text evidence="2">Belongs to the YkuD family.</text>
</comment>
<dbReference type="STRING" id="862908.BMS_2577"/>
<dbReference type="HOGENOM" id="CLU_102842_0_1_7"/>
<feature type="domain" description="L,D-TPase catalytic" evidence="9">
    <location>
        <begin position="25"/>
        <end position="170"/>
    </location>
</feature>
<keyword evidence="3" id="KW-0808">Transferase</keyword>
<dbReference type="Pfam" id="PF03734">
    <property type="entry name" value="YkuD"/>
    <property type="match status" value="1"/>
</dbReference>
<dbReference type="Proteomes" id="UP000008963">
    <property type="component" value="Chromosome"/>
</dbReference>
<dbReference type="eggNOG" id="COG3034">
    <property type="taxonomic scope" value="Bacteria"/>
</dbReference>
<evidence type="ECO:0000313" key="11">
    <source>
        <dbReference type="Proteomes" id="UP000008963"/>
    </source>
</evidence>
<evidence type="ECO:0000259" key="9">
    <source>
        <dbReference type="PROSITE" id="PS52029"/>
    </source>
</evidence>
<dbReference type="PATRIC" id="fig|862908.3.peg.2461"/>
<comment type="pathway">
    <text evidence="1 7">Cell wall biogenesis; peptidoglycan biosynthesis.</text>
</comment>
<dbReference type="PROSITE" id="PS52029">
    <property type="entry name" value="LD_TPASE"/>
    <property type="match status" value="1"/>
</dbReference>
<evidence type="ECO:0000256" key="5">
    <source>
        <dbReference type="ARBA" id="ARBA00022984"/>
    </source>
</evidence>
<feature type="active site" description="Nucleophile" evidence="7">
    <location>
        <position position="146"/>
    </location>
</feature>